<dbReference type="Pfam" id="PF00621">
    <property type="entry name" value="RhoGEF"/>
    <property type="match status" value="1"/>
</dbReference>
<dbReference type="Gene3D" id="2.30.29.30">
    <property type="entry name" value="Pleckstrin-homology domain (PH domain)/Phosphotyrosine-binding domain (PTB)"/>
    <property type="match status" value="1"/>
</dbReference>
<dbReference type="InterPro" id="IPR016137">
    <property type="entry name" value="RGS"/>
</dbReference>
<protein>
    <recommendedName>
        <fullName evidence="8">DH domain-containing protein</fullName>
    </recommendedName>
</protein>
<dbReference type="InterPro" id="IPR035899">
    <property type="entry name" value="DBL_dom_sf"/>
</dbReference>
<dbReference type="SMART" id="SM00315">
    <property type="entry name" value="RGS"/>
    <property type="match status" value="1"/>
</dbReference>
<evidence type="ECO:0000259" key="4">
    <source>
        <dbReference type="PROSITE" id="PS50010"/>
    </source>
</evidence>
<keyword evidence="1" id="KW-0175">Coiled coil</keyword>
<dbReference type="PROSITE" id="PS50132">
    <property type="entry name" value="RGS"/>
    <property type="match status" value="1"/>
</dbReference>
<dbReference type="Pfam" id="PF00615">
    <property type="entry name" value="RGS"/>
    <property type="match status" value="1"/>
</dbReference>
<feature type="region of interest" description="Disordered" evidence="2">
    <location>
        <begin position="658"/>
        <end position="782"/>
    </location>
</feature>
<evidence type="ECO:0000256" key="2">
    <source>
        <dbReference type="SAM" id="MobiDB-lite"/>
    </source>
</evidence>
<evidence type="ECO:0000259" key="3">
    <source>
        <dbReference type="PROSITE" id="PS50003"/>
    </source>
</evidence>
<dbReference type="SUPFAM" id="SSF50729">
    <property type="entry name" value="PH domain-like"/>
    <property type="match status" value="1"/>
</dbReference>
<feature type="compositionally biased region" description="Gly residues" evidence="2">
    <location>
        <begin position="726"/>
        <end position="741"/>
    </location>
</feature>
<dbReference type="PANTHER" id="PTHR12673:SF159">
    <property type="entry name" value="LD03170P"/>
    <property type="match status" value="1"/>
</dbReference>
<dbReference type="CDD" id="cd07440">
    <property type="entry name" value="RGS"/>
    <property type="match status" value="1"/>
</dbReference>
<gene>
    <name evidence="6" type="ORF">JKP88DRAFT_263693</name>
</gene>
<dbReference type="PANTHER" id="PTHR12673">
    <property type="entry name" value="FACIOGENITAL DYSPLASIA PROTEIN"/>
    <property type="match status" value="1"/>
</dbReference>
<feature type="domain" description="RGS" evidence="5">
    <location>
        <begin position="524"/>
        <end position="647"/>
    </location>
</feature>
<dbReference type="Gene3D" id="1.20.900.10">
    <property type="entry name" value="Dbl homology (DH) domain"/>
    <property type="match status" value="1"/>
</dbReference>
<dbReference type="SMART" id="SM00325">
    <property type="entry name" value="RhoGEF"/>
    <property type="match status" value="1"/>
</dbReference>
<dbReference type="SUPFAM" id="SSF50156">
    <property type="entry name" value="PDZ domain-like"/>
    <property type="match status" value="1"/>
</dbReference>
<dbReference type="OrthoDB" id="73373at2759"/>
<organism evidence="6 7">
    <name type="scientific">Tribonema minus</name>
    <dbReference type="NCBI Taxonomy" id="303371"/>
    <lineage>
        <taxon>Eukaryota</taxon>
        <taxon>Sar</taxon>
        <taxon>Stramenopiles</taxon>
        <taxon>Ochrophyta</taxon>
        <taxon>PX clade</taxon>
        <taxon>Xanthophyceae</taxon>
        <taxon>Tribonematales</taxon>
        <taxon>Tribonemataceae</taxon>
        <taxon>Tribonema</taxon>
    </lineage>
</organism>
<dbReference type="Gene3D" id="1.10.167.10">
    <property type="entry name" value="Regulator of G-protein Signalling 4, domain 2"/>
    <property type="match status" value="1"/>
</dbReference>
<dbReference type="InterPro" id="IPR000219">
    <property type="entry name" value="DH_dom"/>
</dbReference>
<dbReference type="Proteomes" id="UP000664859">
    <property type="component" value="Unassembled WGS sequence"/>
</dbReference>
<sequence>MGNLTSVDEVLFSDCVGDAAAGGLAGVLEAAGGHVTKEQQQRLQELASGGAREPHFHHDGSLESRKRLAVDLLRAERVYVQDLAVLIHTFYLPLLAWVDEVEALWVQDDDLHFIDERSSRGGSIPWTDDQGHSDLDFPLREHQAVTRRELAAVFCNVEQIAAFHKQFLKDLEGAYVLGGVNAVLEPILRASPFLTIYGTYVRNAARARDTLAALEARPAFATFIKACELQRAARGQRLREYLLLPVRRLPRYRRLLEATKRRVRTIVDREGGTVGPAAASISGLVRELRELEAVVDEVHAEAHRAARRDRELALRYRFPGGWGMGQRALVKEGTLTKICASGPQQFQFALFHDLLAYGSGTCTGLNSRTQHKMTRCVDLSTAYLVDTLPKRQIVPLGQEEAAFMLLSTDRSLVVVAEDAVEKAEWVAAVRGAMAALRANKMPEPSYSGNLGAHAHRASALFRAHIMAKGTKKRRAEAAAAAAQAAERHKQSAAKRVCSLWSQGIDSVTKRVAYRLPKSASVRVTCQSVMGSPRQRALFRQHLEECHCEENLDFVEAVTRYNEAAAGDMRQRVMAMALANAIINRFIADDAPQQLNMSERTRDEVCAAVAAARCSPSLFDTALLEARGILETDSFLKFKTSGFFPELVSFAQPHAGPPAVLAFDDLDPVPPPDSVCSTPEGTPAHSPPPSPLAEAAEDDGASGGGGGAVSNCSTPRGAWSPPPCAGADGGGSGGVRSSGGGADASAPSSVEGSCCGDGGHVLSAPLSETPTASPGGGGGGGSDSAGGPYVCGGGRAPLSPRLALAALAAIPDSGGPADAWEMGPRGPLRPSHLGPGPHRVRVVAVPGPEGLGLNLERGARGGGAVVRGFRQLGRGLLNPAQEAGLLPGDVLLECDGYLCGAFGTAVARLRGATEGVPLELVVRRGGAPMR</sequence>
<keyword evidence="7" id="KW-1185">Reference proteome</keyword>
<feature type="coiled-coil region" evidence="1">
    <location>
        <begin position="281"/>
        <end position="308"/>
    </location>
</feature>
<dbReference type="SMART" id="SM00233">
    <property type="entry name" value="PH"/>
    <property type="match status" value="1"/>
</dbReference>
<dbReference type="InterPro" id="IPR011993">
    <property type="entry name" value="PH-like_dom_sf"/>
</dbReference>
<evidence type="ECO:0000313" key="7">
    <source>
        <dbReference type="Proteomes" id="UP000664859"/>
    </source>
</evidence>
<dbReference type="AlphaFoldDB" id="A0A835YSS4"/>
<evidence type="ECO:0000259" key="5">
    <source>
        <dbReference type="PROSITE" id="PS50132"/>
    </source>
</evidence>
<name>A0A835YSS4_9STRA</name>
<dbReference type="InterPro" id="IPR001849">
    <property type="entry name" value="PH_domain"/>
</dbReference>
<dbReference type="PROSITE" id="PS50010">
    <property type="entry name" value="DH_2"/>
    <property type="match status" value="1"/>
</dbReference>
<dbReference type="EMBL" id="JAFCMP010000346">
    <property type="protein sequence ID" value="KAG5180932.1"/>
    <property type="molecule type" value="Genomic_DNA"/>
</dbReference>
<evidence type="ECO:0000256" key="1">
    <source>
        <dbReference type="SAM" id="Coils"/>
    </source>
</evidence>
<dbReference type="Gene3D" id="2.30.42.10">
    <property type="match status" value="1"/>
</dbReference>
<dbReference type="InterPro" id="IPR036034">
    <property type="entry name" value="PDZ_sf"/>
</dbReference>
<dbReference type="SUPFAM" id="SSF48065">
    <property type="entry name" value="DBL homology domain (DH-domain)"/>
    <property type="match status" value="1"/>
</dbReference>
<dbReference type="GO" id="GO:0005737">
    <property type="term" value="C:cytoplasm"/>
    <property type="evidence" value="ECO:0007669"/>
    <property type="project" value="TreeGrafter"/>
</dbReference>
<reference evidence="6" key="1">
    <citation type="submission" date="2021-02" db="EMBL/GenBank/DDBJ databases">
        <title>First Annotated Genome of the Yellow-green Alga Tribonema minus.</title>
        <authorList>
            <person name="Mahan K.M."/>
        </authorList>
    </citation>
    <scope>NUCLEOTIDE SEQUENCE</scope>
    <source>
        <strain evidence="6">UTEX B ZZ1240</strain>
    </source>
</reference>
<evidence type="ECO:0008006" key="8">
    <source>
        <dbReference type="Google" id="ProtNLM"/>
    </source>
</evidence>
<proteinExistence type="predicted"/>
<dbReference type="InterPro" id="IPR051092">
    <property type="entry name" value="FYVE_RhoGEF_PH"/>
</dbReference>
<accession>A0A835YSS4</accession>
<feature type="domain" description="PH" evidence="3">
    <location>
        <begin position="328"/>
        <end position="434"/>
    </location>
</feature>
<dbReference type="SUPFAM" id="SSF48097">
    <property type="entry name" value="Regulator of G-protein signaling, RGS"/>
    <property type="match status" value="1"/>
</dbReference>
<dbReference type="PROSITE" id="PS50003">
    <property type="entry name" value="PH_DOMAIN"/>
    <property type="match status" value="1"/>
</dbReference>
<evidence type="ECO:0000313" key="6">
    <source>
        <dbReference type="EMBL" id="KAG5180932.1"/>
    </source>
</evidence>
<dbReference type="GO" id="GO:0005085">
    <property type="term" value="F:guanyl-nucleotide exchange factor activity"/>
    <property type="evidence" value="ECO:0007669"/>
    <property type="project" value="InterPro"/>
</dbReference>
<dbReference type="InterPro" id="IPR036305">
    <property type="entry name" value="RGS_sf"/>
</dbReference>
<dbReference type="InterPro" id="IPR044926">
    <property type="entry name" value="RGS_subdomain_2"/>
</dbReference>
<comment type="caution">
    <text evidence="6">The sequence shown here is derived from an EMBL/GenBank/DDBJ whole genome shotgun (WGS) entry which is preliminary data.</text>
</comment>
<feature type="compositionally biased region" description="Gly residues" evidence="2">
    <location>
        <begin position="773"/>
        <end position="782"/>
    </location>
</feature>
<feature type="domain" description="DH" evidence="4">
    <location>
        <begin position="64"/>
        <end position="291"/>
    </location>
</feature>